<dbReference type="NCBIfam" id="TIGR04183">
    <property type="entry name" value="Por_Secre_tail"/>
    <property type="match status" value="1"/>
</dbReference>
<keyword evidence="1 2" id="KW-0732">Signal</keyword>
<evidence type="ECO:0000256" key="2">
    <source>
        <dbReference type="SAM" id="SignalP"/>
    </source>
</evidence>
<proteinExistence type="predicted"/>
<dbReference type="InterPro" id="IPR055353">
    <property type="entry name" value="DUF7619"/>
</dbReference>
<organism evidence="5 6">
    <name type="scientific">Winogradskyella eximia</name>
    <dbReference type="NCBI Taxonomy" id="262006"/>
    <lineage>
        <taxon>Bacteria</taxon>
        <taxon>Pseudomonadati</taxon>
        <taxon>Bacteroidota</taxon>
        <taxon>Flavobacteriia</taxon>
        <taxon>Flavobacteriales</taxon>
        <taxon>Flavobacteriaceae</taxon>
        <taxon>Winogradskyella</taxon>
    </lineage>
</organism>
<feature type="chain" id="PRO_5017806701" evidence="2">
    <location>
        <begin position="21"/>
        <end position="956"/>
    </location>
</feature>
<dbReference type="Pfam" id="PF18962">
    <property type="entry name" value="Por_Secre_tail"/>
    <property type="match status" value="1"/>
</dbReference>
<evidence type="ECO:0000259" key="4">
    <source>
        <dbReference type="Pfam" id="PF24595"/>
    </source>
</evidence>
<dbReference type="InterPro" id="IPR026444">
    <property type="entry name" value="Secre_tail"/>
</dbReference>
<evidence type="ECO:0000313" key="6">
    <source>
        <dbReference type="Proteomes" id="UP000256980"/>
    </source>
</evidence>
<dbReference type="EMBL" id="QRDV01000008">
    <property type="protein sequence ID" value="RED42761.1"/>
    <property type="molecule type" value="Genomic_DNA"/>
</dbReference>
<dbReference type="RefSeq" id="WP_115818399.1">
    <property type="nucleotide sequence ID" value="NZ_QRDV01000008.1"/>
</dbReference>
<accession>A0A3D9H0T4</accession>
<dbReference type="Pfam" id="PF24595">
    <property type="entry name" value="DUF7619"/>
    <property type="match status" value="1"/>
</dbReference>
<evidence type="ECO:0000259" key="3">
    <source>
        <dbReference type="Pfam" id="PF18962"/>
    </source>
</evidence>
<dbReference type="AlphaFoldDB" id="A0A3D9H0T4"/>
<name>A0A3D9H0T4_9FLAO</name>
<dbReference type="OrthoDB" id="1110367at2"/>
<evidence type="ECO:0000256" key="1">
    <source>
        <dbReference type="ARBA" id="ARBA00022729"/>
    </source>
</evidence>
<feature type="domain" description="DUF7619" evidence="4">
    <location>
        <begin position="730"/>
        <end position="865"/>
    </location>
</feature>
<gene>
    <name evidence="5" type="ORF">DFQ10_108168</name>
</gene>
<dbReference type="Proteomes" id="UP000256980">
    <property type="component" value="Unassembled WGS sequence"/>
</dbReference>
<sequence>MTKKLLYLFLFLTISITSFAQVANQPNDYVVCDDDNDGFALFDLTYVDAQVLGSQQSAADYTVTYHETLYDAENNFSPIVFYPYVNNTDWLQIIYVRLEDNNTGSYDITTVNLIVNPSPLPVQPSSLNLCDDVGEIPGDEIAVFDLTIKDVEITGSNANWSVAYYETNADAQSQTNVIANPTAYTNRSVNGLPLNPQTLYVTVTDVTTGCLGFTTLTIRVLPNPTPSNTIPDLVLCDEINTGDEVEVFDLTENELLIFNGEPGQSITYYLSENDALADSNSISDPTQFSNTISPQTIYARVTNNTTGCFAVVDFDIIVNPLPEVDLGMSEQNYCGFDDVILEANSSFADEFIWYRNGFLLPGETSSTLVVTQSDNYQVQVVNTLCGSEAFSEMVSVNLYELSDTIDPQTIIACDNSSTDGTADFNLDDLSASLGLGEGFVISYYTSNIDANQGINSIASPYNSVGETLIIRVADIDAEANGFLGCRYLSTVDLVVNCDIGTITLNAFYDENEDAILDANEINFTNGYFTYEMNNDGIINIIESSTGNFTITSLDEANTYDINYYFYGQYGDCYSLSVPSFEDVGVLFGEDITIDFPIVNYQSCEDISVFLMNQQSPRPGFYHTNYLVIQNLGLTPVSGTVDYTLDDNLSINSISTSSNYTTTLNANGFSLNFVDLAPQHHIYVSIFLQTSASTALGETVTNTAIYTTSTNDIVSDNNESSISEVVIGSYDPNDKMESHGPQILYDDFVTSDEYLYYTIRFQNVGTAEAVFVRIEDELDAQLDESTFQMLRSSHDYVVTRTGNSLEWYFEDINLPAEQDDAEGSNGFVYFKIKPNAGYAIGDIIENTASIYFDFNTPIITNTFQTEFVETLSVENFEAVNFTIYPNPAKDEVTIQLASSNFGTGNVNIYNIQGKAILKHINFEGNSSILDISSLETGLYFVEMTVGNTSTVQKLIVN</sequence>
<feature type="signal peptide" evidence="2">
    <location>
        <begin position="1"/>
        <end position="20"/>
    </location>
</feature>
<comment type="caution">
    <text evidence="5">The sequence shown here is derived from an EMBL/GenBank/DDBJ whole genome shotgun (WGS) entry which is preliminary data.</text>
</comment>
<evidence type="ECO:0000313" key="5">
    <source>
        <dbReference type="EMBL" id="RED42761.1"/>
    </source>
</evidence>
<reference evidence="5 6" key="1">
    <citation type="submission" date="2018-07" db="EMBL/GenBank/DDBJ databases">
        <title>Genomic Encyclopedia of Type Strains, Phase III (KMG-III): the genomes of soil and plant-associated and newly described type strains.</title>
        <authorList>
            <person name="Whitman W."/>
        </authorList>
    </citation>
    <scope>NUCLEOTIDE SEQUENCE [LARGE SCALE GENOMIC DNA]</scope>
    <source>
        <strain evidence="5 6">CECT 7946</strain>
    </source>
</reference>
<feature type="domain" description="Secretion system C-terminal sorting" evidence="3">
    <location>
        <begin position="882"/>
        <end position="955"/>
    </location>
</feature>
<keyword evidence="6" id="KW-1185">Reference proteome</keyword>
<protein>
    <submittedName>
        <fullName evidence="5">Putative secreted protein (Por secretion system target)</fullName>
    </submittedName>
</protein>